<keyword evidence="9" id="KW-1185">Reference proteome</keyword>
<dbReference type="GO" id="GO:0016020">
    <property type="term" value="C:membrane"/>
    <property type="evidence" value="ECO:0007669"/>
    <property type="project" value="UniProtKB-SubCell"/>
</dbReference>
<dbReference type="EMBL" id="CAJGYO010000001">
    <property type="protein sequence ID" value="CAD6201549.1"/>
    <property type="molecule type" value="Genomic_DNA"/>
</dbReference>
<comment type="subcellular location">
    <subcellularLocation>
        <location evidence="1">Membrane</location>
        <topology evidence="1">Multi-pass membrane protein</topology>
    </subcellularLocation>
</comment>
<feature type="region of interest" description="Disordered" evidence="7">
    <location>
        <begin position="437"/>
        <end position="461"/>
    </location>
</feature>
<dbReference type="OrthoDB" id="1368at2759"/>
<feature type="compositionally biased region" description="Pro residues" evidence="7">
    <location>
        <begin position="75"/>
        <end position="92"/>
    </location>
</feature>
<dbReference type="PANTHER" id="PTHR33281:SF1">
    <property type="entry name" value="VOLTAGE-DEPENDENT CHLORIDE CHANNEL 1, CHLOROPLASTIC"/>
    <property type="match status" value="1"/>
</dbReference>
<evidence type="ECO:0000256" key="7">
    <source>
        <dbReference type="SAM" id="MobiDB-lite"/>
    </source>
</evidence>
<dbReference type="InterPro" id="IPR044669">
    <property type="entry name" value="YneE/VCCN1/2-like"/>
</dbReference>
<evidence type="ECO:0000256" key="6">
    <source>
        <dbReference type="ARBA" id="ARBA00023136"/>
    </source>
</evidence>
<comment type="caution">
    <text evidence="8">The sequence shown here is derived from an EMBL/GenBank/DDBJ whole genome shotgun (WGS) entry which is preliminary data.</text>
</comment>
<sequence>MIRCAPPPQISNQLNEWLWWLFSELDGKGKPPFPPSSDSMAAPSPKPPTPRRRGHHQHPPSSTFTRRLHVARCFPDPPPPPPASTPPNPNPNPVLSLLSAVPDWADAIQERRIRDRRPLYDHAAWREHRSSRRHLRHLLTSLSSRAILSLAPPVSAFTAFAAAIATYNTLLPAYALTASSLPYQLTAPALALLLVFRTEASYARFDEGRKAWMRVLAGAADLAGMVMHHPNNLHTRPGPGGRHADDHDDDPLRRALINYILAFPVALKCHIIFDSDVKGDLQGLLAEDDLNVVLASKHRPRCIIEFISQSLQMLDLDEQKRSIMESKLSCFLEGIGVCEQLMGIPIPLSYTRLTSRFLVLWHLTLPVILWEECKWIVVPATFISAASLFCIEEVGVLIEEPFPMLALDALCKQLHDGIKDVMAVQNSVHSRLVAKTTKDHRGSRCENNGRPSSKREEAKID</sequence>
<feature type="compositionally biased region" description="Basic residues" evidence="7">
    <location>
        <begin position="49"/>
        <end position="58"/>
    </location>
</feature>
<evidence type="ECO:0000256" key="4">
    <source>
        <dbReference type="ARBA" id="ARBA00022989"/>
    </source>
</evidence>
<evidence type="ECO:0000256" key="2">
    <source>
        <dbReference type="ARBA" id="ARBA00022448"/>
    </source>
</evidence>
<keyword evidence="6" id="KW-0472">Membrane</keyword>
<proteinExistence type="predicted"/>
<organism evidence="8 9">
    <name type="scientific">Miscanthus lutarioriparius</name>
    <dbReference type="NCBI Taxonomy" id="422564"/>
    <lineage>
        <taxon>Eukaryota</taxon>
        <taxon>Viridiplantae</taxon>
        <taxon>Streptophyta</taxon>
        <taxon>Embryophyta</taxon>
        <taxon>Tracheophyta</taxon>
        <taxon>Spermatophyta</taxon>
        <taxon>Magnoliopsida</taxon>
        <taxon>Liliopsida</taxon>
        <taxon>Poales</taxon>
        <taxon>Poaceae</taxon>
        <taxon>PACMAD clade</taxon>
        <taxon>Panicoideae</taxon>
        <taxon>Andropogonodae</taxon>
        <taxon>Andropogoneae</taxon>
        <taxon>Saccharinae</taxon>
        <taxon>Miscanthus</taxon>
    </lineage>
</organism>
<dbReference type="PANTHER" id="PTHR33281">
    <property type="entry name" value="UPF0187 PROTEIN YNEE"/>
    <property type="match status" value="1"/>
</dbReference>
<feature type="region of interest" description="Disordered" evidence="7">
    <location>
        <begin position="29"/>
        <end position="96"/>
    </location>
</feature>
<keyword evidence="4" id="KW-1133">Transmembrane helix</keyword>
<dbReference type="Proteomes" id="UP000604825">
    <property type="component" value="Unassembled WGS sequence"/>
</dbReference>
<evidence type="ECO:0000256" key="3">
    <source>
        <dbReference type="ARBA" id="ARBA00022692"/>
    </source>
</evidence>
<protein>
    <submittedName>
        <fullName evidence="8">Uncharacterized protein</fullName>
    </submittedName>
</protein>
<dbReference type="AlphaFoldDB" id="A0A811MAE2"/>
<evidence type="ECO:0000256" key="5">
    <source>
        <dbReference type="ARBA" id="ARBA00023065"/>
    </source>
</evidence>
<evidence type="ECO:0000256" key="1">
    <source>
        <dbReference type="ARBA" id="ARBA00004141"/>
    </source>
</evidence>
<keyword evidence="5" id="KW-0406">Ion transport</keyword>
<dbReference type="Pfam" id="PF25539">
    <property type="entry name" value="Bestrophin_2"/>
    <property type="match status" value="1"/>
</dbReference>
<accession>A0A811MAE2</accession>
<evidence type="ECO:0000313" key="8">
    <source>
        <dbReference type="EMBL" id="CAD6201549.1"/>
    </source>
</evidence>
<evidence type="ECO:0000313" key="9">
    <source>
        <dbReference type="Proteomes" id="UP000604825"/>
    </source>
</evidence>
<dbReference type="GO" id="GO:0005254">
    <property type="term" value="F:chloride channel activity"/>
    <property type="evidence" value="ECO:0007669"/>
    <property type="project" value="InterPro"/>
</dbReference>
<gene>
    <name evidence="8" type="ORF">NCGR_LOCUS44</name>
</gene>
<name>A0A811MAE2_9POAL</name>
<reference evidence="8" key="1">
    <citation type="submission" date="2020-10" db="EMBL/GenBank/DDBJ databases">
        <authorList>
            <person name="Han B."/>
            <person name="Lu T."/>
            <person name="Zhao Q."/>
            <person name="Huang X."/>
            <person name="Zhao Y."/>
        </authorList>
    </citation>
    <scope>NUCLEOTIDE SEQUENCE</scope>
</reference>
<keyword evidence="2" id="KW-0813">Transport</keyword>
<keyword evidence="3" id="KW-0812">Transmembrane</keyword>